<proteinExistence type="predicted"/>
<dbReference type="Proteomes" id="UP001431572">
    <property type="component" value="Chromosome 1"/>
</dbReference>
<dbReference type="Proteomes" id="UP000521676">
    <property type="component" value="Unassembled WGS sequence"/>
</dbReference>
<dbReference type="RefSeq" id="WP_341467868.1">
    <property type="nucleotide sequence ID" value="NZ_CP128399.1"/>
</dbReference>
<accession>A0A8T7LZR7</accession>
<dbReference type="CDD" id="cd07067">
    <property type="entry name" value="HP_PGM_like"/>
    <property type="match status" value="1"/>
</dbReference>
<dbReference type="InterPro" id="IPR013078">
    <property type="entry name" value="His_Pase_superF_clade-1"/>
</dbReference>
<dbReference type="AlphaFoldDB" id="A0A8T7LZR7"/>
<reference evidence="1 3" key="1">
    <citation type="submission" date="2020-06" db="EMBL/GenBank/DDBJ databases">
        <title>Anoxygenic phototrophic Chloroflexota member uses a Type I reaction center.</title>
        <authorList>
            <person name="Tsuji J.M."/>
            <person name="Shaw N.A."/>
            <person name="Nagashima S."/>
            <person name="Venkiteswaran J."/>
            <person name="Schiff S.L."/>
            <person name="Hanada S."/>
            <person name="Tank M."/>
            <person name="Neufeld J.D."/>
        </authorList>
    </citation>
    <scope>NUCLEOTIDE SEQUENCE [LARGE SCALE GENOMIC DNA]</scope>
    <source>
        <strain evidence="1">L227-S17</strain>
    </source>
</reference>
<name>A0A8T7LZR7_9CHLR</name>
<evidence type="ECO:0000313" key="1">
    <source>
        <dbReference type="EMBL" id="NWJ46613.1"/>
    </source>
</evidence>
<dbReference type="Gene3D" id="3.40.50.1240">
    <property type="entry name" value="Phosphoglycerate mutase-like"/>
    <property type="match status" value="1"/>
</dbReference>
<dbReference type="EMBL" id="JACATZ010000001">
    <property type="protein sequence ID" value="NWJ46613.1"/>
    <property type="molecule type" value="Genomic_DNA"/>
</dbReference>
<dbReference type="SUPFAM" id="SSF53254">
    <property type="entry name" value="Phosphoglycerate mutase-like"/>
    <property type="match status" value="1"/>
</dbReference>
<evidence type="ECO:0000313" key="2">
    <source>
        <dbReference type="EMBL" id="WJW65982.1"/>
    </source>
</evidence>
<dbReference type="InterPro" id="IPR029033">
    <property type="entry name" value="His_PPase_superfam"/>
</dbReference>
<evidence type="ECO:0000313" key="4">
    <source>
        <dbReference type="Proteomes" id="UP001431572"/>
    </source>
</evidence>
<organism evidence="1 3">
    <name type="scientific">Candidatus Chlorohelix allophototropha</name>
    <dbReference type="NCBI Taxonomy" id="3003348"/>
    <lineage>
        <taxon>Bacteria</taxon>
        <taxon>Bacillati</taxon>
        <taxon>Chloroflexota</taxon>
        <taxon>Chloroflexia</taxon>
        <taxon>Candidatus Chloroheliales</taxon>
        <taxon>Candidatus Chloroheliaceae</taxon>
        <taxon>Candidatus Chlorohelix</taxon>
    </lineage>
</organism>
<dbReference type="EMBL" id="CP128399">
    <property type="protein sequence ID" value="WJW65982.1"/>
    <property type="molecule type" value="Genomic_DNA"/>
</dbReference>
<gene>
    <name evidence="1" type="ORF">HXX08_12095</name>
    <name evidence="2" type="ORF">OZ401_001763</name>
</gene>
<protein>
    <submittedName>
        <fullName evidence="1">Histidine phosphatase family protein</fullName>
    </submittedName>
</protein>
<keyword evidence="4" id="KW-1185">Reference proteome</keyword>
<sequence>MNSANSETLVVLIRHAEYELPYPAGDSMRPLTQHGKRSVQILGNGLVKNLPPIHFEDTLAYTRIIFTSPFLRAATTARLLSTQLNPIAGVHEVDELALQSPNVVNWSLKTIVANLGVESLVFVSHMPELNAIGQRLKTDLKLDLQLCEAACLSISPNALGFWQVGSAQLLWKIKG</sequence>
<reference evidence="2" key="2">
    <citation type="journal article" date="2024" name="Nature">
        <title>Anoxygenic phototroph of the Chloroflexota uses a type I reaction centre.</title>
        <authorList>
            <person name="Tsuji J.M."/>
            <person name="Shaw N.A."/>
            <person name="Nagashima S."/>
            <person name="Venkiteswaran J.J."/>
            <person name="Schiff S.L."/>
            <person name="Watanabe T."/>
            <person name="Fukui M."/>
            <person name="Hanada S."/>
            <person name="Tank M."/>
            <person name="Neufeld J.D."/>
        </authorList>
    </citation>
    <scope>NUCLEOTIDE SEQUENCE</scope>
    <source>
        <strain evidence="2">L227-S17</strain>
    </source>
</reference>
<evidence type="ECO:0000313" key="3">
    <source>
        <dbReference type="Proteomes" id="UP000521676"/>
    </source>
</evidence>